<proteinExistence type="predicted"/>
<evidence type="ECO:0000313" key="2">
    <source>
        <dbReference type="Proteomes" id="UP000003343"/>
    </source>
</evidence>
<dbReference type="AlphaFoldDB" id="E6M491"/>
<accession>E6M491</accession>
<dbReference type="HOGENOM" id="CLU_2700690_0_0_11"/>
<dbReference type="Proteomes" id="UP000003343">
    <property type="component" value="Unassembled WGS sequence"/>
</dbReference>
<name>E6M491_9ACTO</name>
<reference evidence="1 2" key="1">
    <citation type="submission" date="2010-12" db="EMBL/GenBank/DDBJ databases">
        <authorList>
            <person name="Muzny D."/>
            <person name="Qin X."/>
            <person name="Deng J."/>
            <person name="Jiang H."/>
            <person name="Liu Y."/>
            <person name="Qu J."/>
            <person name="Song X.-Z."/>
            <person name="Zhang L."/>
            <person name="Thornton R."/>
            <person name="Coyle M."/>
            <person name="Francisco L."/>
            <person name="Jackson L."/>
            <person name="Javaid M."/>
            <person name="Korchina V."/>
            <person name="Kovar C."/>
            <person name="Mata R."/>
            <person name="Mathew T."/>
            <person name="Ngo R."/>
            <person name="Nguyen L."/>
            <person name="Nguyen N."/>
            <person name="Okwuonu G."/>
            <person name="Ongeri F."/>
            <person name="Pham C."/>
            <person name="Simmons D."/>
            <person name="Wilczek-Boney K."/>
            <person name="Hale W."/>
            <person name="Jakkamsetti A."/>
            <person name="Pham P."/>
            <person name="Ruth R."/>
            <person name="San Lucas F."/>
            <person name="Warren J."/>
            <person name="Zhang J."/>
            <person name="Zhao Z."/>
            <person name="Zhou C."/>
            <person name="Zhu D."/>
            <person name="Lee S."/>
            <person name="Bess C."/>
            <person name="Blankenburg K."/>
            <person name="Forbes L."/>
            <person name="Fu Q."/>
            <person name="Gubbala S."/>
            <person name="Hirani K."/>
            <person name="Jayaseelan J.C."/>
            <person name="Lara F."/>
            <person name="Munidasa M."/>
            <person name="Palculict T."/>
            <person name="Patil S."/>
            <person name="Pu L.-L."/>
            <person name="Saada N."/>
            <person name="Tang L."/>
            <person name="Weissenberger G."/>
            <person name="Zhu Y."/>
            <person name="Hemphill L."/>
            <person name="Shang Y."/>
            <person name="Youmans B."/>
            <person name="Ayvaz T."/>
            <person name="Ross M."/>
            <person name="Santibanez J."/>
            <person name="Aqrawi P."/>
            <person name="Gross S."/>
            <person name="Joshi V."/>
            <person name="Fowler G."/>
            <person name="Nazareth L."/>
            <person name="Reid J."/>
            <person name="Worley K."/>
            <person name="Petrosino J."/>
            <person name="Highlander S."/>
            <person name="Gibbs R."/>
        </authorList>
    </citation>
    <scope>NUCLEOTIDE SEQUENCE [LARGE SCALE GENOMIC DNA]</scope>
    <source>
        <strain evidence="1 2">ATCC 35242</strain>
    </source>
</reference>
<comment type="caution">
    <text evidence="1">The sequence shown here is derived from an EMBL/GenBank/DDBJ whole genome shotgun (WGS) entry which is preliminary data.</text>
</comment>
<evidence type="ECO:0000313" key="1">
    <source>
        <dbReference type="EMBL" id="EFU81858.1"/>
    </source>
</evidence>
<organism evidence="1 2">
    <name type="scientific">Mobiluncus holmesii ATCC 35242</name>
    <dbReference type="NCBI Taxonomy" id="887899"/>
    <lineage>
        <taxon>Bacteria</taxon>
        <taxon>Bacillati</taxon>
        <taxon>Actinomycetota</taxon>
        <taxon>Actinomycetes</taxon>
        <taxon>Actinomycetales</taxon>
        <taxon>Actinomycetaceae</taxon>
        <taxon>Mobiluncus</taxon>
    </lineage>
</organism>
<sequence length="73" mass="7451">MPRPYGVSPLLIAVAANLQGFGSELVEVGPIAGVLGKIGSHLAELGGANGVHAVADRDNRVQVVVLNLPRDLA</sequence>
<protein>
    <submittedName>
        <fullName evidence="1">Uncharacterized protein</fullName>
    </submittedName>
</protein>
<gene>
    <name evidence="1" type="ORF">HMPREF0576_1073</name>
</gene>
<dbReference type="EMBL" id="AEPZ01000008">
    <property type="protein sequence ID" value="EFU81858.1"/>
    <property type="molecule type" value="Genomic_DNA"/>
</dbReference>
<keyword evidence="2" id="KW-1185">Reference proteome</keyword>